<sequence>MVKNATAEMLIPLIYMGRMQNPRGGAYTANGILLIFSLEKFDKDHPVNLQNH</sequence>
<proteinExistence type="predicted"/>
<comment type="caution">
    <text evidence="1">The sequence shown here is derived from an EMBL/GenBank/DDBJ whole genome shotgun (WGS) entry which is preliminary data.</text>
</comment>
<evidence type="ECO:0000313" key="2">
    <source>
        <dbReference type="Proteomes" id="UP000249819"/>
    </source>
</evidence>
<organism evidence="1 2">
    <name type="scientific">Chitinophaga dinghuensis</name>
    <dbReference type="NCBI Taxonomy" id="1539050"/>
    <lineage>
        <taxon>Bacteria</taxon>
        <taxon>Pseudomonadati</taxon>
        <taxon>Bacteroidota</taxon>
        <taxon>Chitinophagia</taxon>
        <taxon>Chitinophagales</taxon>
        <taxon>Chitinophagaceae</taxon>
        <taxon>Chitinophaga</taxon>
    </lineage>
</organism>
<gene>
    <name evidence="1" type="ORF">CLV59_106420</name>
</gene>
<keyword evidence="2" id="KW-1185">Reference proteome</keyword>
<dbReference type="AlphaFoldDB" id="A0A327VTX1"/>
<dbReference type="Proteomes" id="UP000249819">
    <property type="component" value="Unassembled WGS sequence"/>
</dbReference>
<accession>A0A327VTX1</accession>
<name>A0A327VTX1_9BACT</name>
<protein>
    <submittedName>
        <fullName evidence="1">Uncharacterized protein</fullName>
    </submittedName>
</protein>
<evidence type="ECO:0000313" key="1">
    <source>
        <dbReference type="EMBL" id="RAJ79359.1"/>
    </source>
</evidence>
<dbReference type="EMBL" id="QLMA01000006">
    <property type="protein sequence ID" value="RAJ79359.1"/>
    <property type="molecule type" value="Genomic_DNA"/>
</dbReference>
<reference evidence="1 2" key="1">
    <citation type="submission" date="2018-06" db="EMBL/GenBank/DDBJ databases">
        <title>Genomic Encyclopedia of Archaeal and Bacterial Type Strains, Phase II (KMG-II): from individual species to whole genera.</title>
        <authorList>
            <person name="Goeker M."/>
        </authorList>
    </citation>
    <scope>NUCLEOTIDE SEQUENCE [LARGE SCALE GENOMIC DNA]</scope>
    <source>
        <strain evidence="1 2">DSM 29821</strain>
    </source>
</reference>